<evidence type="ECO:0000259" key="2">
    <source>
        <dbReference type="Pfam" id="PF02481"/>
    </source>
</evidence>
<feature type="domain" description="Smf/DprA SLOG" evidence="2">
    <location>
        <begin position="75"/>
        <end position="286"/>
    </location>
</feature>
<proteinExistence type="inferred from homology"/>
<dbReference type="Proteomes" id="UP000295680">
    <property type="component" value="Unassembled WGS sequence"/>
</dbReference>
<dbReference type="InterPro" id="IPR003488">
    <property type="entry name" value="DprA"/>
</dbReference>
<comment type="similarity">
    <text evidence="1">Belongs to the DprA/Smf family.</text>
</comment>
<evidence type="ECO:0000313" key="4">
    <source>
        <dbReference type="Proteomes" id="UP000295680"/>
    </source>
</evidence>
<dbReference type="SUPFAM" id="SSF102405">
    <property type="entry name" value="MCP/YpsA-like"/>
    <property type="match status" value="1"/>
</dbReference>
<gene>
    <name evidence="3" type="ORF">EV192_11433</name>
</gene>
<reference evidence="3 4" key="1">
    <citation type="submission" date="2019-03" db="EMBL/GenBank/DDBJ databases">
        <title>Genomic Encyclopedia of Type Strains, Phase IV (KMG-IV): sequencing the most valuable type-strain genomes for metagenomic binning, comparative biology and taxonomic classification.</title>
        <authorList>
            <person name="Goeker M."/>
        </authorList>
    </citation>
    <scope>NUCLEOTIDE SEQUENCE [LARGE SCALE GENOMIC DNA]</scope>
    <source>
        <strain evidence="3 4">DSM 45934</strain>
    </source>
</reference>
<dbReference type="GO" id="GO:0009294">
    <property type="term" value="P:DNA-mediated transformation"/>
    <property type="evidence" value="ECO:0007669"/>
    <property type="project" value="InterPro"/>
</dbReference>
<name>A0A4R2IZ90_9PSEU</name>
<dbReference type="PANTHER" id="PTHR43022:SF1">
    <property type="entry name" value="PROTEIN SMF"/>
    <property type="match status" value="1"/>
</dbReference>
<protein>
    <submittedName>
        <fullName evidence="3">DNA processing protein</fullName>
    </submittedName>
</protein>
<accession>A0A4R2IZ90</accession>
<dbReference type="NCBIfam" id="TIGR00732">
    <property type="entry name" value="dprA"/>
    <property type="match status" value="1"/>
</dbReference>
<dbReference type="InterPro" id="IPR057666">
    <property type="entry name" value="DrpA_SLOG"/>
</dbReference>
<dbReference type="PANTHER" id="PTHR43022">
    <property type="entry name" value="PROTEIN SMF"/>
    <property type="match status" value="1"/>
</dbReference>
<evidence type="ECO:0000313" key="3">
    <source>
        <dbReference type="EMBL" id="TCO49668.1"/>
    </source>
</evidence>
<evidence type="ECO:0000256" key="1">
    <source>
        <dbReference type="ARBA" id="ARBA00006525"/>
    </source>
</evidence>
<comment type="caution">
    <text evidence="3">The sequence shown here is derived from an EMBL/GenBank/DDBJ whole genome shotgun (WGS) entry which is preliminary data.</text>
</comment>
<dbReference type="RefSeq" id="WP_165960940.1">
    <property type="nucleotide sequence ID" value="NZ_SLWS01000014.1"/>
</dbReference>
<dbReference type="Pfam" id="PF02481">
    <property type="entry name" value="DNA_processg_A"/>
    <property type="match status" value="1"/>
</dbReference>
<dbReference type="EMBL" id="SLWS01000014">
    <property type="protein sequence ID" value="TCO49668.1"/>
    <property type="molecule type" value="Genomic_DNA"/>
</dbReference>
<keyword evidence="4" id="KW-1185">Reference proteome</keyword>
<dbReference type="AlphaFoldDB" id="A0A4R2IZ90"/>
<organism evidence="3 4">
    <name type="scientific">Actinocrispum wychmicini</name>
    <dbReference type="NCBI Taxonomy" id="1213861"/>
    <lineage>
        <taxon>Bacteria</taxon>
        <taxon>Bacillati</taxon>
        <taxon>Actinomycetota</taxon>
        <taxon>Actinomycetes</taxon>
        <taxon>Pseudonocardiales</taxon>
        <taxon>Pseudonocardiaceae</taxon>
        <taxon>Actinocrispum</taxon>
    </lineage>
</organism>
<sequence>MPSLEVLHARLFLLRAAEPPAPAIHQHVAVHGPVDTIAHIRHRSAPAAVLNEVTRPDARIDDDLRALDHGTARLLTPEGDDWPLGRLTALAGHGVPLGLWVRGDGVLTELAEPAVTVTGARASSEYGNTVARDLSDDLARAGVTVISGGGLGVDEAAHRGALAADGRTIAVIANGVDQTHPHQHARLYETVIDQGGLLVSEYPIGTPPTRIRFHARCRLLAALAAATVVVEAGHRSGALAVARAAHELGRWVYGVPGPIHSVTSKGVNELLRTGVATVASSIEDINYQEERLR</sequence>
<dbReference type="Gene3D" id="3.40.50.450">
    <property type="match status" value="1"/>
</dbReference>